<dbReference type="InterPro" id="IPR004670">
    <property type="entry name" value="NhaA"/>
</dbReference>
<comment type="subcellular location">
    <subcellularLocation>
        <location evidence="1">Cell inner membrane</location>
        <topology evidence="1">Multi-pass membrane protein</topology>
    </subcellularLocation>
</comment>
<feature type="transmembrane region" description="Helical" evidence="6">
    <location>
        <begin position="242"/>
        <end position="259"/>
    </location>
</feature>
<feature type="transmembrane region" description="Helical" evidence="6">
    <location>
        <begin position="169"/>
        <end position="193"/>
    </location>
</feature>
<keyword evidence="2" id="KW-1003">Cell membrane</keyword>
<proteinExistence type="predicted"/>
<dbReference type="PANTHER" id="PTHR30341">
    <property type="entry name" value="SODIUM ION/PROTON ANTIPORTER NHAA-RELATED"/>
    <property type="match status" value="1"/>
</dbReference>
<comment type="caution">
    <text evidence="7">The sequence shown here is derived from an EMBL/GenBank/DDBJ whole genome shotgun (WGS) entry which is preliminary data.</text>
</comment>
<evidence type="ECO:0000313" key="8">
    <source>
        <dbReference type="Proteomes" id="UP001174909"/>
    </source>
</evidence>
<dbReference type="NCBIfam" id="TIGR00773">
    <property type="entry name" value="NhaA"/>
    <property type="match status" value="1"/>
</dbReference>
<dbReference type="InterPro" id="IPR023171">
    <property type="entry name" value="Na/H_antiporter_dom_sf"/>
</dbReference>
<dbReference type="GO" id="GO:0006885">
    <property type="term" value="P:regulation of pH"/>
    <property type="evidence" value="ECO:0007669"/>
    <property type="project" value="InterPro"/>
</dbReference>
<accession>A0AA35X2X8</accession>
<evidence type="ECO:0000256" key="4">
    <source>
        <dbReference type="ARBA" id="ARBA00022989"/>
    </source>
</evidence>
<evidence type="ECO:0000256" key="6">
    <source>
        <dbReference type="SAM" id="Phobius"/>
    </source>
</evidence>
<evidence type="ECO:0000256" key="5">
    <source>
        <dbReference type="ARBA" id="ARBA00023136"/>
    </source>
</evidence>
<dbReference type="EMBL" id="CASHTH010003240">
    <property type="protein sequence ID" value="CAI8042159.1"/>
    <property type="molecule type" value="Genomic_DNA"/>
</dbReference>
<organism evidence="7 8">
    <name type="scientific">Geodia barretti</name>
    <name type="common">Barrett's horny sponge</name>
    <dbReference type="NCBI Taxonomy" id="519541"/>
    <lineage>
        <taxon>Eukaryota</taxon>
        <taxon>Metazoa</taxon>
        <taxon>Porifera</taxon>
        <taxon>Demospongiae</taxon>
        <taxon>Heteroscleromorpha</taxon>
        <taxon>Tetractinellida</taxon>
        <taxon>Astrophorina</taxon>
        <taxon>Geodiidae</taxon>
        <taxon>Geodia</taxon>
    </lineage>
</organism>
<evidence type="ECO:0000256" key="1">
    <source>
        <dbReference type="ARBA" id="ARBA00004429"/>
    </source>
</evidence>
<sequence length="270" mass="28387">MSTDIAFSLGVLALLGTRAPLSLKVFLTAFAIVDDIGAITVIAIFFTETINWVNLGVGVGLLFLLVALNVSGVRNTLVYFLVSVVIWVSFFESGIHATVSGVLIAMTIPMRRGVLEELEDASKEVESPLQRLEHVLHPWVAFAIMPVFALSNAGVSLGEGAAGALASPVTVGIIVGLVIGKPIGIILFAWIAVKTGIASLPRDISWVQIAGAALLGGVGFTMAIFVTGLAFTDEALVLQSKLAILIASLAAGALGYLLIRYSRDIESRLE</sequence>
<dbReference type="Pfam" id="PF06965">
    <property type="entry name" value="Na_H_antiport_1"/>
    <property type="match status" value="1"/>
</dbReference>
<feature type="transmembrane region" description="Helical" evidence="6">
    <location>
        <begin position="77"/>
        <end position="105"/>
    </location>
</feature>
<keyword evidence="5 6" id="KW-0472">Membrane</keyword>
<reference evidence="7" key="1">
    <citation type="submission" date="2023-03" db="EMBL/GenBank/DDBJ databases">
        <authorList>
            <person name="Steffen K."/>
            <person name="Cardenas P."/>
        </authorList>
    </citation>
    <scope>NUCLEOTIDE SEQUENCE</scope>
</reference>
<dbReference type="Gene3D" id="1.20.1530.10">
    <property type="entry name" value="Na+/H+ antiporter like domain"/>
    <property type="match status" value="1"/>
</dbReference>
<feature type="transmembrane region" description="Helical" evidence="6">
    <location>
        <begin position="205"/>
        <end position="230"/>
    </location>
</feature>
<feature type="transmembrane region" description="Helical" evidence="6">
    <location>
        <begin position="53"/>
        <end position="71"/>
    </location>
</feature>
<evidence type="ECO:0000256" key="2">
    <source>
        <dbReference type="ARBA" id="ARBA00022475"/>
    </source>
</evidence>
<evidence type="ECO:0000313" key="7">
    <source>
        <dbReference type="EMBL" id="CAI8042159.1"/>
    </source>
</evidence>
<dbReference type="GO" id="GO:0015385">
    <property type="term" value="F:sodium:proton antiporter activity"/>
    <property type="evidence" value="ECO:0007669"/>
    <property type="project" value="TreeGrafter"/>
</dbReference>
<feature type="transmembrane region" description="Helical" evidence="6">
    <location>
        <begin position="139"/>
        <end position="157"/>
    </location>
</feature>
<keyword evidence="3 6" id="KW-0812">Transmembrane</keyword>
<dbReference type="AlphaFoldDB" id="A0AA35X2X8"/>
<dbReference type="GO" id="GO:0005886">
    <property type="term" value="C:plasma membrane"/>
    <property type="evidence" value="ECO:0007669"/>
    <property type="project" value="UniProtKB-SubCell"/>
</dbReference>
<dbReference type="PANTHER" id="PTHR30341:SF0">
    <property type="entry name" value="NA(+)_H(+) ANTIPORTER NHAA"/>
    <property type="match status" value="1"/>
</dbReference>
<name>A0AA35X2X8_GEOBA</name>
<evidence type="ECO:0000256" key="3">
    <source>
        <dbReference type="ARBA" id="ARBA00022692"/>
    </source>
</evidence>
<feature type="transmembrane region" description="Helical" evidence="6">
    <location>
        <begin position="28"/>
        <end position="46"/>
    </location>
</feature>
<dbReference type="Proteomes" id="UP001174909">
    <property type="component" value="Unassembled WGS sequence"/>
</dbReference>
<gene>
    <name evidence="7" type="ORF">GBAR_LOCUS23405</name>
</gene>
<protein>
    <submittedName>
        <fullName evidence="7">Na(+)/H(+) antiporter NhaA</fullName>
    </submittedName>
</protein>
<keyword evidence="8" id="KW-1185">Reference proteome</keyword>
<keyword evidence="4 6" id="KW-1133">Transmembrane helix</keyword>